<proteinExistence type="predicted"/>
<dbReference type="AlphaFoldDB" id="W8VHM7"/>
<dbReference type="Proteomes" id="UP000019586">
    <property type="component" value="Chromosome"/>
</dbReference>
<dbReference type="KEGG" id="kps:KPNJ2_03891"/>
<feature type="region of interest" description="Disordered" evidence="1">
    <location>
        <begin position="68"/>
        <end position="119"/>
    </location>
</feature>
<gene>
    <name evidence="2" type="ORF">KPNJ2_00665</name>
    <name evidence="3" type="ORF">KPNJ2_03891</name>
    <name evidence="4" type="ORF">KPNJ2_05575</name>
</gene>
<geneLocation type="plasmid" evidence="4 5">
    <name>pNJST258C1</name>
</geneLocation>
<reference evidence="3 5" key="1">
    <citation type="journal article" date="2014" name="Proc. Natl. Acad. Sci. U.S.A.">
        <title>Molecular dissection of the evolution of carbapenem-resistant multilocus sequence type 258 Klebsiella pneumoniae.</title>
        <authorList>
            <person name="Deleo F.R."/>
            <person name="Chen L."/>
            <person name="Porcella S.F."/>
            <person name="Martens C.A."/>
            <person name="Kobayashi S.D."/>
            <person name="Porter A.R."/>
            <person name="Chavda K.D."/>
            <person name="Jacobs M.R."/>
            <person name="Mathema B."/>
            <person name="Olsen R.J."/>
            <person name="Bonomo R.A."/>
            <person name="Musser J.M."/>
            <person name="Kreiswirth B.N."/>
        </authorList>
    </citation>
    <scope>NUCLEOTIDE SEQUENCE [LARGE SCALE GENOMIC DNA]</scope>
    <source>
        <strain evidence="3">30684/NJST258_2</strain>
        <plasmid evidence="4">30684/NJST258_2</plasmid>
        <plasmid evidence="5">Plasmid pNJST258C1</plasmid>
        <plasmid evidence="4">pNJST258C1</plasmid>
    </source>
</reference>
<protein>
    <submittedName>
        <fullName evidence="3">Uncharacterized protein</fullName>
    </submittedName>
</protein>
<reference evidence="3" key="2">
    <citation type="submission" date="2014-03" db="EMBL/GenBank/DDBJ databases">
        <authorList>
            <person name="DeLeo F.R."/>
            <person name="Chen L."/>
            <person name="Porcella S.F."/>
            <person name="Martens C.A."/>
            <person name="Kobayashi S.D."/>
            <person name="Porter A.R."/>
            <person name="Chavda K.D."/>
            <person name="Jacob M."/>
            <person name="Mathema B."/>
            <person name="Olsen R.J."/>
            <person name="Musser J.M."/>
            <person name="Bonomo R."/>
            <person name="Kreiswirth B.N."/>
        </authorList>
    </citation>
    <scope>NUCLEOTIDE SEQUENCE</scope>
    <source>
        <strain evidence="3">30684/NJST258_2</strain>
        <plasmid evidence="4">pNJST258C1</plasmid>
    </source>
</reference>
<dbReference type="KEGG" id="kps:KPNJ2_00665"/>
<name>W8VHM7_KLEPN</name>
<organism evidence="3 5">
    <name type="scientific">Klebsiella pneumoniae 30684/NJST258_2</name>
    <dbReference type="NCBI Taxonomy" id="1420013"/>
    <lineage>
        <taxon>Bacteria</taxon>
        <taxon>Pseudomonadati</taxon>
        <taxon>Pseudomonadota</taxon>
        <taxon>Gammaproteobacteria</taxon>
        <taxon>Enterobacterales</taxon>
        <taxon>Enterobacteriaceae</taxon>
        <taxon>Klebsiella/Raoultella group</taxon>
        <taxon>Klebsiella</taxon>
        <taxon>Klebsiella pneumoniae complex</taxon>
    </lineage>
</organism>
<evidence type="ECO:0000313" key="3">
    <source>
        <dbReference type="EMBL" id="AHM80671.1"/>
    </source>
</evidence>
<dbReference type="EMBL" id="CP006922">
    <property type="protein sequence ID" value="AHM82358.1"/>
    <property type="molecule type" value="Genomic_DNA"/>
</dbReference>
<dbReference type="KEGG" id="kps:KPNJ2_05575"/>
<evidence type="ECO:0000313" key="5">
    <source>
        <dbReference type="Proteomes" id="UP000019586"/>
    </source>
</evidence>
<evidence type="ECO:0000256" key="1">
    <source>
        <dbReference type="SAM" id="MobiDB-lite"/>
    </source>
</evidence>
<evidence type="ECO:0000313" key="2">
    <source>
        <dbReference type="EMBL" id="AHM77445.1"/>
    </source>
</evidence>
<evidence type="ECO:0000313" key="4">
    <source>
        <dbReference type="EMBL" id="AHM82358.1"/>
    </source>
</evidence>
<accession>W8VHM7</accession>
<dbReference type="Proteomes" id="UP000019586">
    <property type="component" value="Plasmid pNJST258C1"/>
</dbReference>
<feature type="compositionally biased region" description="Polar residues" evidence="1">
    <location>
        <begin position="81"/>
        <end position="93"/>
    </location>
</feature>
<dbReference type="HOGENOM" id="CLU_2058261_0_0_6"/>
<sequence>MEKAELPERRDAFTVDVEYAAAASESVVRGDGNAGVVVTYHDGITVEKPGAEIRRKILACVHVEEDSRRAEYGTLPRSLSEEATNSGFPTGSLQRRGKPELPLPGPQNGRNGDGNADTA</sequence>
<dbReference type="EMBL" id="CP006918">
    <property type="protein sequence ID" value="AHM80671.1"/>
    <property type="molecule type" value="Genomic_DNA"/>
</dbReference>
<dbReference type="EMBL" id="CP006918">
    <property type="protein sequence ID" value="AHM77445.1"/>
    <property type="molecule type" value="Genomic_DNA"/>
</dbReference>
<keyword evidence="4" id="KW-0614">Plasmid</keyword>